<dbReference type="Pfam" id="PF00582">
    <property type="entry name" value="Usp"/>
    <property type="match status" value="1"/>
</dbReference>
<name>A0A1J5QM59_9ZZZZ</name>
<organism evidence="2">
    <name type="scientific">mine drainage metagenome</name>
    <dbReference type="NCBI Taxonomy" id="410659"/>
    <lineage>
        <taxon>unclassified sequences</taxon>
        <taxon>metagenomes</taxon>
        <taxon>ecological metagenomes</taxon>
    </lineage>
</organism>
<dbReference type="CDD" id="cd23659">
    <property type="entry name" value="USP_At3g01520-like"/>
    <property type="match status" value="1"/>
</dbReference>
<dbReference type="AlphaFoldDB" id="A0A1J5QM59"/>
<evidence type="ECO:0000259" key="1">
    <source>
        <dbReference type="Pfam" id="PF00582"/>
    </source>
</evidence>
<comment type="caution">
    <text evidence="2">The sequence shown here is derived from an EMBL/GenBank/DDBJ whole genome shotgun (WGS) entry which is preliminary data.</text>
</comment>
<dbReference type="InterPro" id="IPR006015">
    <property type="entry name" value="Universal_stress_UspA"/>
</dbReference>
<dbReference type="PANTHER" id="PTHR31964:SF113">
    <property type="entry name" value="USPA DOMAIN-CONTAINING PROTEIN"/>
    <property type="match status" value="1"/>
</dbReference>
<feature type="domain" description="UspA" evidence="1">
    <location>
        <begin position="2"/>
        <end position="139"/>
    </location>
</feature>
<dbReference type="SUPFAM" id="SSF52402">
    <property type="entry name" value="Adenine nucleotide alpha hydrolases-like"/>
    <property type="match status" value="1"/>
</dbReference>
<dbReference type="Gene3D" id="3.40.50.620">
    <property type="entry name" value="HUPs"/>
    <property type="match status" value="1"/>
</dbReference>
<gene>
    <name evidence="2" type="ORF">GALL_412050</name>
</gene>
<reference evidence="2" key="1">
    <citation type="submission" date="2016-10" db="EMBL/GenBank/DDBJ databases">
        <title>Sequence of Gallionella enrichment culture.</title>
        <authorList>
            <person name="Poehlein A."/>
            <person name="Muehling M."/>
            <person name="Daniel R."/>
        </authorList>
    </citation>
    <scope>NUCLEOTIDE SEQUENCE</scope>
</reference>
<dbReference type="PRINTS" id="PR01438">
    <property type="entry name" value="UNVRSLSTRESS"/>
</dbReference>
<sequence length="139" mass="15051">MKVLLAVDGSSYTKKMLAYLAANGLFSSKNDYTTVTAQQLLPSQVRSALGKELVSKYYEDEGLRVMAPVTKFLQRHGITAKCIWKVSRPGELISKIATDGKFDLVVMGSHGHGALVNLVVGSVATEVLANCRVPVLIVR</sequence>
<dbReference type="InterPro" id="IPR014729">
    <property type="entry name" value="Rossmann-like_a/b/a_fold"/>
</dbReference>
<accession>A0A1J5QM59</accession>
<protein>
    <submittedName>
        <fullName evidence="2">Universal stress protein family protein</fullName>
    </submittedName>
</protein>
<dbReference type="InterPro" id="IPR006016">
    <property type="entry name" value="UspA"/>
</dbReference>
<evidence type="ECO:0000313" key="2">
    <source>
        <dbReference type="EMBL" id="OIQ77109.1"/>
    </source>
</evidence>
<proteinExistence type="predicted"/>
<dbReference type="EMBL" id="MLJW01001693">
    <property type="protein sequence ID" value="OIQ77109.1"/>
    <property type="molecule type" value="Genomic_DNA"/>
</dbReference>
<dbReference type="PANTHER" id="PTHR31964">
    <property type="entry name" value="ADENINE NUCLEOTIDE ALPHA HYDROLASES-LIKE SUPERFAMILY PROTEIN"/>
    <property type="match status" value="1"/>
</dbReference>